<dbReference type="EMBL" id="OCPC01000006">
    <property type="protein sequence ID" value="SOE18686.1"/>
    <property type="molecule type" value="Genomic_DNA"/>
</dbReference>
<feature type="transmembrane region" description="Helical" evidence="6">
    <location>
        <begin position="39"/>
        <end position="69"/>
    </location>
</feature>
<protein>
    <submittedName>
        <fullName evidence="8">DnaJ-like protein</fullName>
    </submittedName>
</protein>
<dbReference type="AlphaFoldDB" id="A0A286IGB3"/>
<dbReference type="PRINTS" id="PR00625">
    <property type="entry name" value="JDOMAIN"/>
</dbReference>
<organism evidence="8 9">
    <name type="scientific">Hoeflea halophila</name>
    <dbReference type="NCBI Taxonomy" id="714899"/>
    <lineage>
        <taxon>Bacteria</taxon>
        <taxon>Pseudomonadati</taxon>
        <taxon>Pseudomonadota</taxon>
        <taxon>Alphaproteobacteria</taxon>
        <taxon>Hyphomicrobiales</taxon>
        <taxon>Rhizobiaceae</taxon>
        <taxon>Hoeflea</taxon>
    </lineage>
</organism>
<dbReference type="FunFam" id="1.10.287.110:FF:000001">
    <property type="entry name" value="Import inner membrane translocase subunit tim14"/>
    <property type="match status" value="1"/>
</dbReference>
<proteinExistence type="inferred from homology"/>
<dbReference type="SMART" id="SM00271">
    <property type="entry name" value="DnaJ"/>
    <property type="match status" value="1"/>
</dbReference>
<dbReference type="RefSeq" id="WP_097109158.1">
    <property type="nucleotide sequence ID" value="NZ_OCPC01000006.1"/>
</dbReference>
<keyword evidence="3 6" id="KW-1133">Transmembrane helix</keyword>
<accession>A0A286IGB3</accession>
<sequence length="231" mass="24298">MSAIAVFLGGLLILMALVAGVLSVKPSALATTLRYGFPVAAAGVGAVLTLLGRAGLGIPLLMFSAVLYTRARRAARATRQPGGQSYVRSAALEMELDLDTGEMNGLVLAGSFEGAELNHLDEPDLMQLHAELAADAESLGLLEAYLDRRTPDWRASFDMDDDAGVGASHGSGAMTQKEAYEVLGLGPGASEAEIREAHRRLMKRMHPDAGGSAFLAGRINEAKAVLLSRHD</sequence>
<name>A0A286IGB3_9HYPH</name>
<dbReference type="CDD" id="cd06257">
    <property type="entry name" value="DnaJ"/>
    <property type="match status" value="1"/>
</dbReference>
<evidence type="ECO:0000259" key="7">
    <source>
        <dbReference type="PROSITE" id="PS50076"/>
    </source>
</evidence>
<evidence type="ECO:0000256" key="1">
    <source>
        <dbReference type="ARBA" id="ARBA00004167"/>
    </source>
</evidence>
<evidence type="ECO:0000313" key="9">
    <source>
        <dbReference type="Proteomes" id="UP000219465"/>
    </source>
</evidence>
<comment type="subcellular location">
    <subcellularLocation>
        <location evidence="1">Membrane</location>
        <topology evidence="1">Single-pass membrane protein</topology>
    </subcellularLocation>
</comment>
<evidence type="ECO:0000256" key="2">
    <source>
        <dbReference type="ARBA" id="ARBA00022692"/>
    </source>
</evidence>
<dbReference type="SUPFAM" id="SSF46565">
    <property type="entry name" value="Chaperone J-domain"/>
    <property type="match status" value="1"/>
</dbReference>
<dbReference type="GO" id="GO:0016020">
    <property type="term" value="C:membrane"/>
    <property type="evidence" value="ECO:0007669"/>
    <property type="project" value="UniProtKB-SubCell"/>
</dbReference>
<dbReference type="InterPro" id="IPR036869">
    <property type="entry name" value="J_dom_sf"/>
</dbReference>
<dbReference type="PANTHER" id="PTHR12763">
    <property type="match status" value="1"/>
</dbReference>
<dbReference type="PROSITE" id="PS50076">
    <property type="entry name" value="DNAJ_2"/>
    <property type="match status" value="1"/>
</dbReference>
<dbReference type="OrthoDB" id="9811070at2"/>
<evidence type="ECO:0000256" key="3">
    <source>
        <dbReference type="ARBA" id="ARBA00022989"/>
    </source>
</evidence>
<dbReference type="Pfam" id="PF00226">
    <property type="entry name" value="DnaJ"/>
    <property type="match status" value="1"/>
</dbReference>
<dbReference type="Gene3D" id="1.10.287.110">
    <property type="entry name" value="DnaJ domain"/>
    <property type="match status" value="1"/>
</dbReference>
<keyword evidence="9" id="KW-1185">Reference proteome</keyword>
<keyword evidence="4 6" id="KW-0472">Membrane</keyword>
<evidence type="ECO:0000313" key="8">
    <source>
        <dbReference type="EMBL" id="SOE18686.1"/>
    </source>
</evidence>
<dbReference type="Proteomes" id="UP000219465">
    <property type="component" value="Unassembled WGS sequence"/>
</dbReference>
<reference evidence="9" key="1">
    <citation type="submission" date="2017-08" db="EMBL/GenBank/DDBJ databases">
        <authorList>
            <person name="Varghese N."/>
            <person name="Submissions S."/>
        </authorList>
    </citation>
    <scope>NUCLEOTIDE SEQUENCE [LARGE SCALE GENOMIC DNA]</scope>
    <source>
        <strain evidence="9">KCTC 23107</strain>
    </source>
</reference>
<evidence type="ECO:0000256" key="4">
    <source>
        <dbReference type="ARBA" id="ARBA00023136"/>
    </source>
</evidence>
<dbReference type="InterPro" id="IPR001623">
    <property type="entry name" value="DnaJ_domain"/>
</dbReference>
<evidence type="ECO:0000256" key="5">
    <source>
        <dbReference type="ARBA" id="ARBA00038105"/>
    </source>
</evidence>
<feature type="domain" description="J" evidence="7">
    <location>
        <begin position="178"/>
        <end position="231"/>
    </location>
</feature>
<keyword evidence="2 6" id="KW-0812">Transmembrane</keyword>
<dbReference type="PANTHER" id="PTHR12763:SF28">
    <property type="entry name" value="GEO10507P1-RELATED"/>
    <property type="match status" value="1"/>
</dbReference>
<comment type="similarity">
    <text evidence="5">Belongs to the TIM14 family.</text>
</comment>
<gene>
    <name evidence="8" type="ORF">SAMN05877838_3622</name>
</gene>
<evidence type="ECO:0000256" key="6">
    <source>
        <dbReference type="SAM" id="Phobius"/>
    </source>
</evidence>